<protein>
    <submittedName>
        <fullName evidence="1">Uncharacterized protein</fullName>
    </submittedName>
</protein>
<organism evidence="1 2">
    <name type="scientific">Parelaphostrongylus tenuis</name>
    <name type="common">Meningeal worm</name>
    <dbReference type="NCBI Taxonomy" id="148309"/>
    <lineage>
        <taxon>Eukaryota</taxon>
        <taxon>Metazoa</taxon>
        <taxon>Ecdysozoa</taxon>
        <taxon>Nematoda</taxon>
        <taxon>Chromadorea</taxon>
        <taxon>Rhabditida</taxon>
        <taxon>Rhabditina</taxon>
        <taxon>Rhabditomorpha</taxon>
        <taxon>Strongyloidea</taxon>
        <taxon>Metastrongylidae</taxon>
        <taxon>Parelaphostrongylus</taxon>
    </lineage>
</organism>
<gene>
    <name evidence="1" type="ORF">KIN20_022642</name>
</gene>
<name>A0AAD5N6B9_PARTN</name>
<evidence type="ECO:0000313" key="2">
    <source>
        <dbReference type="Proteomes" id="UP001196413"/>
    </source>
</evidence>
<reference evidence="1" key="1">
    <citation type="submission" date="2021-06" db="EMBL/GenBank/DDBJ databases">
        <title>Parelaphostrongylus tenuis whole genome reference sequence.</title>
        <authorList>
            <person name="Garwood T.J."/>
            <person name="Larsen P.A."/>
            <person name="Fountain-Jones N.M."/>
            <person name="Garbe J.R."/>
            <person name="Macchietto M.G."/>
            <person name="Kania S.A."/>
            <person name="Gerhold R.W."/>
            <person name="Richards J.E."/>
            <person name="Wolf T.M."/>
        </authorList>
    </citation>
    <scope>NUCLEOTIDE SEQUENCE</scope>
    <source>
        <strain evidence="1">MNPRO001-30</strain>
        <tissue evidence="1">Meninges</tissue>
    </source>
</reference>
<comment type="caution">
    <text evidence="1">The sequence shown here is derived from an EMBL/GenBank/DDBJ whole genome shotgun (WGS) entry which is preliminary data.</text>
</comment>
<proteinExistence type="predicted"/>
<dbReference type="Proteomes" id="UP001196413">
    <property type="component" value="Unassembled WGS sequence"/>
</dbReference>
<accession>A0AAD5N6B9</accession>
<sequence length="63" mass="6927">MVQQTHTLNVIAQSVLKDTLSMPKAIYICILDHSVSTSSHSTRCAYSEQCLENQGFGQLTAIN</sequence>
<keyword evidence="2" id="KW-1185">Reference proteome</keyword>
<evidence type="ECO:0000313" key="1">
    <source>
        <dbReference type="EMBL" id="KAJ1362917.1"/>
    </source>
</evidence>
<dbReference type="AlphaFoldDB" id="A0AAD5N6B9"/>
<dbReference type="EMBL" id="JAHQIW010004567">
    <property type="protein sequence ID" value="KAJ1362917.1"/>
    <property type="molecule type" value="Genomic_DNA"/>
</dbReference>